<dbReference type="PROSITE" id="PS50172">
    <property type="entry name" value="BRCT"/>
    <property type="match status" value="2"/>
</dbReference>
<evidence type="ECO:0000256" key="1">
    <source>
        <dbReference type="ARBA" id="ARBA00001946"/>
    </source>
</evidence>
<dbReference type="Gene3D" id="3.40.50.10190">
    <property type="entry name" value="BRCT domain"/>
    <property type="match status" value="2"/>
</dbReference>
<dbReference type="InterPro" id="IPR016059">
    <property type="entry name" value="DNA_ligase_ATP-dep_CS"/>
</dbReference>
<reference evidence="19 20" key="1">
    <citation type="submission" date="2009-08" db="EMBL/GenBank/DDBJ databases">
        <title>The Genome Sequence of Spizellomyces punctatus strain DAOM BR117.</title>
        <authorList>
            <consortium name="The Broad Institute Genome Sequencing Platform"/>
            <person name="Russ C."/>
            <person name="Cuomo C."/>
            <person name="Shea T."/>
            <person name="Young S.K."/>
            <person name="Zeng Q."/>
            <person name="Koehrsen M."/>
            <person name="Haas B."/>
            <person name="Borodovsky M."/>
            <person name="Guigo R."/>
            <person name="Alvarado L."/>
            <person name="Berlin A."/>
            <person name="Bochicchio J."/>
            <person name="Borenstein D."/>
            <person name="Chapman S."/>
            <person name="Chen Z."/>
            <person name="Engels R."/>
            <person name="Freedman E."/>
            <person name="Gellesch M."/>
            <person name="Goldberg J."/>
            <person name="Griggs A."/>
            <person name="Gujja S."/>
            <person name="Heiman D."/>
            <person name="Hepburn T."/>
            <person name="Howarth C."/>
            <person name="Jen D."/>
            <person name="Larson L."/>
            <person name="Lewis B."/>
            <person name="Mehta T."/>
            <person name="Park D."/>
            <person name="Pearson M."/>
            <person name="Roberts A."/>
            <person name="Saif S."/>
            <person name="Shenoy N."/>
            <person name="Sisk P."/>
            <person name="Stolte C."/>
            <person name="Sykes S."/>
            <person name="Thomson T."/>
            <person name="Walk T."/>
            <person name="White J."/>
            <person name="Yandava C."/>
            <person name="Burger G."/>
            <person name="Gray M.W."/>
            <person name="Holland P.W.H."/>
            <person name="King N."/>
            <person name="Lang F.B.F."/>
            <person name="Roger A.J."/>
            <person name="Ruiz-Trillo I."/>
            <person name="Lander E."/>
            <person name="Nusbaum C."/>
        </authorList>
    </citation>
    <scope>NUCLEOTIDE SEQUENCE [LARGE SCALE GENOMIC DNA]</scope>
    <source>
        <strain evidence="19 20">DAOM BR117</strain>
    </source>
</reference>
<dbReference type="InterPro" id="IPR012310">
    <property type="entry name" value="DNA_ligase_ATP-dep_cent"/>
</dbReference>
<dbReference type="GO" id="GO:0006310">
    <property type="term" value="P:DNA recombination"/>
    <property type="evidence" value="ECO:0007669"/>
    <property type="project" value="UniProtKB-KW"/>
</dbReference>
<dbReference type="InterPro" id="IPR012309">
    <property type="entry name" value="DNA_ligase_ATP-dep_C"/>
</dbReference>
<dbReference type="InterPro" id="IPR044125">
    <property type="entry name" value="Adenylation_DNA_ligase_IV"/>
</dbReference>
<comment type="similarity">
    <text evidence="3 16">Belongs to the ATP-dependent DNA ligase family.</text>
</comment>
<dbReference type="InterPro" id="IPR036420">
    <property type="entry name" value="BRCT_dom_sf"/>
</dbReference>
<dbReference type="GO" id="GO:0005524">
    <property type="term" value="F:ATP binding"/>
    <property type="evidence" value="ECO:0007669"/>
    <property type="project" value="UniProtKB-KW"/>
</dbReference>
<dbReference type="InterPro" id="IPR012308">
    <property type="entry name" value="DNA_ligase_ATP-dep_N"/>
</dbReference>
<dbReference type="InterPro" id="IPR012340">
    <property type="entry name" value="NA-bd_OB-fold"/>
</dbReference>
<evidence type="ECO:0000256" key="13">
    <source>
        <dbReference type="ARBA" id="ARBA00023242"/>
    </source>
</evidence>
<dbReference type="Pfam" id="PF16589">
    <property type="entry name" value="BRCT_2"/>
    <property type="match status" value="1"/>
</dbReference>
<dbReference type="CDD" id="cd07903">
    <property type="entry name" value="Adenylation_DNA_ligase_IV"/>
    <property type="match status" value="1"/>
</dbReference>
<dbReference type="PANTHER" id="PTHR45997">
    <property type="entry name" value="DNA LIGASE 4"/>
    <property type="match status" value="1"/>
</dbReference>
<evidence type="ECO:0000256" key="2">
    <source>
        <dbReference type="ARBA" id="ARBA00004123"/>
    </source>
</evidence>
<evidence type="ECO:0000259" key="17">
    <source>
        <dbReference type="PROSITE" id="PS50160"/>
    </source>
</evidence>
<feature type="domain" description="BRCT" evidence="18">
    <location>
        <begin position="580"/>
        <end position="672"/>
    </location>
</feature>
<dbReference type="Gene3D" id="1.10.3260.10">
    <property type="entry name" value="DNA ligase, ATP-dependent, N-terminal domain"/>
    <property type="match status" value="1"/>
</dbReference>
<evidence type="ECO:0000256" key="7">
    <source>
        <dbReference type="ARBA" id="ARBA00022741"/>
    </source>
</evidence>
<evidence type="ECO:0000256" key="14">
    <source>
        <dbReference type="ARBA" id="ARBA00034003"/>
    </source>
</evidence>
<keyword evidence="12 15" id="KW-0234">DNA repair</keyword>
<dbReference type="Pfam" id="PF04679">
    <property type="entry name" value="DNA_ligase_A_C"/>
    <property type="match status" value="1"/>
</dbReference>
<dbReference type="GeneID" id="27684539"/>
<dbReference type="GO" id="GO:0003910">
    <property type="term" value="F:DNA ligase (ATP) activity"/>
    <property type="evidence" value="ECO:0007669"/>
    <property type="project" value="UniProtKB-EC"/>
</dbReference>
<dbReference type="PROSITE" id="PS00697">
    <property type="entry name" value="DNA_LIGASE_A1"/>
    <property type="match status" value="1"/>
</dbReference>
<dbReference type="OrthoDB" id="151490at2759"/>
<dbReference type="PANTHER" id="PTHR45997:SF1">
    <property type="entry name" value="DNA LIGASE 4"/>
    <property type="match status" value="1"/>
</dbReference>
<evidence type="ECO:0000313" key="19">
    <source>
        <dbReference type="EMBL" id="KND05166.1"/>
    </source>
</evidence>
<sequence>MKDKVLAKTYVEVLGLSMNSPDAEGLINWRNPGKTGKTMAGDFPGVLHQVIAGRSNVLGRSNVTVADINDKLDWLNVTDDRGERRDIIRYFFLNCTPMEQMWIARMILKDLKLGISENTVLGLWHPDALEHFNVTSDLAKVTHDLPDPKLSLTNKEIRINGVFKPMKAKSVENPHDIPRIIGNTTFWVETKLDGERIQMHLQGGKFKWWSRNATPYTSMYGADPSHGSLVPYIYEQFDPKVHSVILDGELLAFNTESGLYEAFGSLKTASNEVLQKGVNAKLHPCFVVFDIVYLNNQSLVDQTLKDRRAYLHRIIKEKETFLEILPHEEASTVEDVINHLGQRIDRSEEGIIIKNPASVYTPNLRGDAWLKLKADYVDTLGDDVDLLIVGGLFGEGRRGGRLSHFMCAIAEDAKPGETPRFISFCKVGSGFKIKEMDELSRYREGFWRPYDPRRPPPWFVHPSNSKEKPDLIISPEHGRIIQVRAAEVNKTETYGAGWTLRFPRFIKVRHDKGLDGVMTVSQLHDYIRQTSERKSQLLAEMDMKVQEKKRKKAAVRRTAAAHAWKVAVDFLGVDASQITKTSDLFNNIEVCVVPGAGETIGRDKHAIETAIVEHGGTAVQNPTKDTTMIIADQLSLKVSNFKRSGQYDIVQSRYIFDCLAANEVLPLNPRYMLYTTEATKEKFKESIDKWGDSYTEDLRTSTMKELFSNMDIDALNKKRQRKADATTERNGTPSDNIAEIEERYFSMIAHEGSLFRRAKVYLDRFHNIRITRDLLSNDLPAPQGVTIVNADEPPLPHEAIQDTALDVVALKLRARGAVIADVISSDTTHVILDSGQSQDLPRRTRLVKHILNTSPRGLHRRFYVVVNSWVTQAIDLGRLPDEKDFEPVLRDEIVTIGGVGVSKESLKRGTSHIS</sequence>
<dbReference type="SUPFAM" id="SSF117018">
    <property type="entry name" value="ATP-dependent DNA ligase DNA-binding domain"/>
    <property type="match status" value="1"/>
</dbReference>
<dbReference type="Pfam" id="PF01068">
    <property type="entry name" value="DNA_ligase_A_M"/>
    <property type="match status" value="1"/>
</dbReference>
<comment type="cofactor">
    <cofactor evidence="1">
        <name>Mg(2+)</name>
        <dbReference type="ChEBI" id="CHEBI:18420"/>
    </cofactor>
</comment>
<organism evidence="19 20">
    <name type="scientific">Spizellomyces punctatus (strain DAOM BR117)</name>
    <dbReference type="NCBI Taxonomy" id="645134"/>
    <lineage>
        <taxon>Eukaryota</taxon>
        <taxon>Fungi</taxon>
        <taxon>Fungi incertae sedis</taxon>
        <taxon>Chytridiomycota</taxon>
        <taxon>Chytridiomycota incertae sedis</taxon>
        <taxon>Chytridiomycetes</taxon>
        <taxon>Spizellomycetales</taxon>
        <taxon>Spizellomycetaceae</taxon>
        <taxon>Spizellomyces</taxon>
    </lineage>
</organism>
<dbReference type="NCBIfam" id="TIGR00574">
    <property type="entry name" value="dnl1"/>
    <property type="match status" value="1"/>
</dbReference>
<dbReference type="GO" id="GO:0006297">
    <property type="term" value="P:nucleotide-excision repair, DNA gap filling"/>
    <property type="evidence" value="ECO:0007669"/>
    <property type="project" value="TreeGrafter"/>
</dbReference>
<dbReference type="InterPro" id="IPR001357">
    <property type="entry name" value="BRCT_dom"/>
</dbReference>
<keyword evidence="4 15" id="KW-0436">Ligase</keyword>
<dbReference type="Gene3D" id="2.40.50.140">
    <property type="entry name" value="Nucleic acid-binding proteins"/>
    <property type="match status" value="1"/>
</dbReference>
<dbReference type="SMART" id="SM00292">
    <property type="entry name" value="BRCT"/>
    <property type="match status" value="1"/>
</dbReference>
<evidence type="ECO:0000256" key="4">
    <source>
        <dbReference type="ARBA" id="ARBA00022598"/>
    </source>
</evidence>
<evidence type="ECO:0000256" key="10">
    <source>
        <dbReference type="ARBA" id="ARBA00022842"/>
    </source>
</evidence>
<dbReference type="InterPro" id="IPR036599">
    <property type="entry name" value="DNA_ligase_N_sf"/>
</dbReference>
<keyword evidence="20" id="KW-1185">Reference proteome</keyword>
<dbReference type="Gene3D" id="3.30.470.30">
    <property type="entry name" value="DNA ligase/mRNA capping enzyme"/>
    <property type="match status" value="1"/>
</dbReference>
<protein>
    <recommendedName>
        <fullName evidence="15">DNA ligase</fullName>
        <ecNumber evidence="15">6.5.1.1</ecNumber>
    </recommendedName>
</protein>
<dbReference type="OMA" id="IMLQHRT"/>
<dbReference type="STRING" id="645134.A0A0L0HUZ5"/>
<dbReference type="InterPro" id="IPR000977">
    <property type="entry name" value="DNA_ligase_ATP-dep"/>
</dbReference>
<comment type="subcellular location">
    <subcellularLocation>
        <location evidence="2">Nucleus</location>
    </subcellularLocation>
</comment>
<evidence type="ECO:0000256" key="5">
    <source>
        <dbReference type="ARBA" id="ARBA00022723"/>
    </source>
</evidence>
<keyword evidence="13" id="KW-0539">Nucleus</keyword>
<dbReference type="SUPFAM" id="SSF56091">
    <property type="entry name" value="DNA ligase/mRNA capping enzyme, catalytic domain"/>
    <property type="match status" value="1"/>
</dbReference>
<gene>
    <name evidence="19" type="ORF">SPPG_00834</name>
</gene>
<dbReference type="GO" id="GO:0046872">
    <property type="term" value="F:metal ion binding"/>
    <property type="evidence" value="ECO:0007669"/>
    <property type="project" value="UniProtKB-KW"/>
</dbReference>
<dbReference type="InParanoid" id="A0A0L0HUZ5"/>
<dbReference type="VEuPathDB" id="FungiDB:SPPG_00834"/>
<dbReference type="FunCoup" id="A0A0L0HUZ5">
    <property type="interactions" value="254"/>
</dbReference>
<keyword evidence="9 15" id="KW-0067">ATP-binding</keyword>
<evidence type="ECO:0000256" key="8">
    <source>
        <dbReference type="ARBA" id="ARBA00022763"/>
    </source>
</evidence>
<evidence type="ECO:0000256" key="6">
    <source>
        <dbReference type="ARBA" id="ARBA00022737"/>
    </source>
</evidence>
<dbReference type="Pfam" id="PF04675">
    <property type="entry name" value="DNA_ligase_A_N"/>
    <property type="match status" value="1"/>
</dbReference>
<dbReference type="AlphaFoldDB" id="A0A0L0HUZ5"/>
<dbReference type="InterPro" id="IPR021536">
    <property type="entry name" value="DNA_ligase_IV_dom"/>
</dbReference>
<evidence type="ECO:0000256" key="12">
    <source>
        <dbReference type="ARBA" id="ARBA00023204"/>
    </source>
</evidence>
<comment type="catalytic activity">
    <reaction evidence="14 15">
        <text>ATP + (deoxyribonucleotide)n-3'-hydroxyl + 5'-phospho-(deoxyribonucleotide)m = (deoxyribonucleotide)n+m + AMP + diphosphate.</text>
        <dbReference type="EC" id="6.5.1.1"/>
    </reaction>
</comment>
<keyword evidence="8 15" id="KW-0227">DNA damage</keyword>
<keyword evidence="10" id="KW-0460">Magnesium</keyword>
<dbReference type="GO" id="GO:0003677">
    <property type="term" value="F:DNA binding"/>
    <property type="evidence" value="ECO:0007669"/>
    <property type="project" value="InterPro"/>
</dbReference>
<dbReference type="PROSITE" id="PS50160">
    <property type="entry name" value="DNA_LIGASE_A3"/>
    <property type="match status" value="1"/>
</dbReference>
<keyword evidence="11 15" id="KW-0233">DNA recombination</keyword>
<evidence type="ECO:0000256" key="15">
    <source>
        <dbReference type="RuleBase" id="RU000617"/>
    </source>
</evidence>
<accession>A0A0L0HUZ5</accession>
<name>A0A0L0HUZ5_SPIPD</name>
<dbReference type="GO" id="GO:0032807">
    <property type="term" value="C:DNA ligase IV complex"/>
    <property type="evidence" value="ECO:0007669"/>
    <property type="project" value="TreeGrafter"/>
</dbReference>
<dbReference type="SUPFAM" id="SSF50249">
    <property type="entry name" value="Nucleic acid-binding proteins"/>
    <property type="match status" value="1"/>
</dbReference>
<evidence type="ECO:0000313" key="20">
    <source>
        <dbReference type="Proteomes" id="UP000053201"/>
    </source>
</evidence>
<dbReference type="Pfam" id="PF11411">
    <property type="entry name" value="DNA_ligase_IV"/>
    <property type="match status" value="1"/>
</dbReference>
<dbReference type="InterPro" id="IPR029710">
    <property type="entry name" value="LIG4"/>
</dbReference>
<dbReference type="CDD" id="cd07968">
    <property type="entry name" value="OBF_DNA_ligase_IV"/>
    <property type="match status" value="1"/>
</dbReference>
<dbReference type="RefSeq" id="XP_016613205.1">
    <property type="nucleotide sequence ID" value="XM_016749163.1"/>
</dbReference>
<proteinExistence type="inferred from homology"/>
<dbReference type="EMBL" id="KQ257450">
    <property type="protein sequence ID" value="KND05166.1"/>
    <property type="molecule type" value="Genomic_DNA"/>
</dbReference>
<keyword evidence="5" id="KW-0479">Metal-binding</keyword>
<dbReference type="PROSITE" id="PS00333">
    <property type="entry name" value="DNA_LIGASE_A2"/>
    <property type="match status" value="1"/>
</dbReference>
<dbReference type="EC" id="6.5.1.1" evidence="15"/>
<dbReference type="GO" id="GO:0006303">
    <property type="term" value="P:double-strand break repair via nonhomologous end joining"/>
    <property type="evidence" value="ECO:0007669"/>
    <property type="project" value="TreeGrafter"/>
</dbReference>
<feature type="domain" description="BRCT" evidence="18">
    <location>
        <begin position="812"/>
        <end position="887"/>
    </location>
</feature>
<evidence type="ECO:0000256" key="3">
    <source>
        <dbReference type="ARBA" id="ARBA00007572"/>
    </source>
</evidence>
<dbReference type="eggNOG" id="KOG0966">
    <property type="taxonomic scope" value="Eukaryota"/>
</dbReference>
<evidence type="ECO:0000256" key="16">
    <source>
        <dbReference type="RuleBase" id="RU004196"/>
    </source>
</evidence>
<evidence type="ECO:0000256" key="11">
    <source>
        <dbReference type="ARBA" id="ARBA00023172"/>
    </source>
</evidence>
<dbReference type="SUPFAM" id="SSF52113">
    <property type="entry name" value="BRCT domain"/>
    <property type="match status" value="2"/>
</dbReference>
<feature type="domain" description="ATP-dependent DNA ligase family profile" evidence="17">
    <location>
        <begin position="277"/>
        <end position="411"/>
    </location>
</feature>
<evidence type="ECO:0000256" key="9">
    <source>
        <dbReference type="ARBA" id="ARBA00022840"/>
    </source>
</evidence>
<keyword evidence="7 15" id="KW-0547">Nucleotide-binding</keyword>
<dbReference type="Proteomes" id="UP000053201">
    <property type="component" value="Unassembled WGS sequence"/>
</dbReference>
<keyword evidence="6" id="KW-0677">Repeat</keyword>
<evidence type="ECO:0000259" key="18">
    <source>
        <dbReference type="PROSITE" id="PS50172"/>
    </source>
</evidence>
<dbReference type="GO" id="GO:0071897">
    <property type="term" value="P:DNA biosynthetic process"/>
    <property type="evidence" value="ECO:0007669"/>
    <property type="project" value="InterPro"/>
</dbReference>